<proteinExistence type="predicted"/>
<dbReference type="EnsemblMetazoa" id="ACHR014281-RA">
    <property type="protein sequence ID" value="ACHR014281-PA"/>
    <property type="gene ID" value="ACHR014281"/>
</dbReference>
<dbReference type="EnsemblMetazoa" id="ACHR014281-RB">
    <property type="protein sequence ID" value="ACHR014281-PB"/>
    <property type="gene ID" value="ACHR014281"/>
</dbReference>
<evidence type="ECO:0000313" key="1">
    <source>
        <dbReference type="EnsemblMetazoa" id="ACHR014281-PB"/>
    </source>
</evidence>
<name>A0A182KIL0_9DIPT</name>
<reference evidence="1" key="2">
    <citation type="submission" date="2020-05" db="UniProtKB">
        <authorList>
            <consortium name="EnsemblMetazoa"/>
        </authorList>
    </citation>
    <scope>IDENTIFICATION</scope>
    <source>
        <strain evidence="1">ACHKN1017</strain>
    </source>
</reference>
<evidence type="ECO:0000313" key="2">
    <source>
        <dbReference type="Proteomes" id="UP000075881"/>
    </source>
</evidence>
<sequence>MYTCELSRLWLLATGRHSASGPSWAAISAYFSRR</sequence>
<accession>A0A182KIL0</accession>
<reference evidence="2" key="1">
    <citation type="submission" date="2013-03" db="EMBL/GenBank/DDBJ databases">
        <title>The Genome Sequence of Anopheles christyi ACHKN1017.</title>
        <authorList>
            <consortium name="The Broad Institute Genomics Platform"/>
            <person name="Neafsey D.E."/>
            <person name="Besansky N."/>
            <person name="Walker B."/>
            <person name="Young S.K."/>
            <person name="Zeng Q."/>
            <person name="Gargeya S."/>
            <person name="Fitzgerald M."/>
            <person name="Haas B."/>
            <person name="Abouelleil A."/>
            <person name="Allen A.W."/>
            <person name="Alvarado L."/>
            <person name="Arachchi H.M."/>
            <person name="Berlin A.M."/>
            <person name="Chapman S.B."/>
            <person name="Gainer-Dewar J."/>
            <person name="Goldberg J."/>
            <person name="Griggs A."/>
            <person name="Gujja S."/>
            <person name="Hansen M."/>
            <person name="Howarth C."/>
            <person name="Imamovic A."/>
            <person name="Ireland A."/>
            <person name="Larimer J."/>
            <person name="McCowan C."/>
            <person name="Murphy C."/>
            <person name="Pearson M."/>
            <person name="Poon T.W."/>
            <person name="Priest M."/>
            <person name="Roberts A."/>
            <person name="Saif S."/>
            <person name="Shea T."/>
            <person name="Sisk P."/>
            <person name="Sykes S."/>
            <person name="Wortman J."/>
            <person name="Nusbaum C."/>
            <person name="Birren B."/>
        </authorList>
    </citation>
    <scope>NUCLEOTIDE SEQUENCE [LARGE SCALE GENOMIC DNA]</scope>
    <source>
        <strain evidence="2">ACHKN1017</strain>
    </source>
</reference>
<dbReference type="Proteomes" id="UP000075881">
    <property type="component" value="Unassembled WGS sequence"/>
</dbReference>
<protein>
    <submittedName>
        <fullName evidence="1">Uncharacterized protein</fullName>
    </submittedName>
</protein>
<organism evidence="1 2">
    <name type="scientific">Anopheles christyi</name>
    <dbReference type="NCBI Taxonomy" id="43041"/>
    <lineage>
        <taxon>Eukaryota</taxon>
        <taxon>Metazoa</taxon>
        <taxon>Ecdysozoa</taxon>
        <taxon>Arthropoda</taxon>
        <taxon>Hexapoda</taxon>
        <taxon>Insecta</taxon>
        <taxon>Pterygota</taxon>
        <taxon>Neoptera</taxon>
        <taxon>Endopterygota</taxon>
        <taxon>Diptera</taxon>
        <taxon>Nematocera</taxon>
        <taxon>Culicoidea</taxon>
        <taxon>Culicidae</taxon>
        <taxon>Anophelinae</taxon>
        <taxon>Anopheles</taxon>
    </lineage>
</organism>
<dbReference type="VEuPathDB" id="VectorBase:ACHR014281"/>
<keyword evidence="2" id="KW-1185">Reference proteome</keyword>
<dbReference type="AlphaFoldDB" id="A0A182KIL0"/>